<dbReference type="Proteomes" id="UP001454036">
    <property type="component" value="Unassembled WGS sequence"/>
</dbReference>
<name>A0AAV3PWK8_LITER</name>
<comment type="caution">
    <text evidence="2">The sequence shown here is derived from an EMBL/GenBank/DDBJ whole genome shotgun (WGS) entry which is preliminary data.</text>
</comment>
<evidence type="ECO:0000313" key="3">
    <source>
        <dbReference type="Proteomes" id="UP001454036"/>
    </source>
</evidence>
<evidence type="ECO:0000256" key="1">
    <source>
        <dbReference type="SAM" id="SignalP"/>
    </source>
</evidence>
<protein>
    <submittedName>
        <fullName evidence="2">Uncharacterized protein</fullName>
    </submittedName>
</protein>
<proteinExistence type="predicted"/>
<gene>
    <name evidence="2" type="ORF">LIER_13202</name>
</gene>
<feature type="signal peptide" evidence="1">
    <location>
        <begin position="1"/>
        <end position="21"/>
    </location>
</feature>
<organism evidence="2 3">
    <name type="scientific">Lithospermum erythrorhizon</name>
    <name type="common">Purple gromwell</name>
    <name type="synonym">Lithospermum officinale var. erythrorhizon</name>
    <dbReference type="NCBI Taxonomy" id="34254"/>
    <lineage>
        <taxon>Eukaryota</taxon>
        <taxon>Viridiplantae</taxon>
        <taxon>Streptophyta</taxon>
        <taxon>Embryophyta</taxon>
        <taxon>Tracheophyta</taxon>
        <taxon>Spermatophyta</taxon>
        <taxon>Magnoliopsida</taxon>
        <taxon>eudicotyledons</taxon>
        <taxon>Gunneridae</taxon>
        <taxon>Pentapetalae</taxon>
        <taxon>asterids</taxon>
        <taxon>lamiids</taxon>
        <taxon>Boraginales</taxon>
        <taxon>Boraginaceae</taxon>
        <taxon>Boraginoideae</taxon>
        <taxon>Lithospermeae</taxon>
        <taxon>Lithospermum</taxon>
    </lineage>
</organism>
<feature type="chain" id="PRO_5043719070" evidence="1">
    <location>
        <begin position="22"/>
        <end position="98"/>
    </location>
</feature>
<reference evidence="2 3" key="1">
    <citation type="submission" date="2024-01" db="EMBL/GenBank/DDBJ databases">
        <title>The complete chloroplast genome sequence of Lithospermum erythrorhizon: insights into the phylogenetic relationship among Boraginaceae species and the maternal lineages of purple gromwells.</title>
        <authorList>
            <person name="Okada T."/>
            <person name="Watanabe K."/>
        </authorList>
    </citation>
    <scope>NUCLEOTIDE SEQUENCE [LARGE SCALE GENOMIC DNA]</scope>
</reference>
<dbReference type="AlphaFoldDB" id="A0AAV3PWK8"/>
<keyword evidence="1" id="KW-0732">Signal</keyword>
<keyword evidence="3" id="KW-1185">Reference proteome</keyword>
<accession>A0AAV3PWK8</accession>
<dbReference type="EMBL" id="BAABME010002634">
    <property type="protein sequence ID" value="GAA0155486.1"/>
    <property type="molecule type" value="Genomic_DNA"/>
</dbReference>
<sequence>MKINLIVGLFLVLLCCGSILEEETVENVSACRSNSNIGLSNHEVVERKGANVGGGAASIVRQPPSQKSQATPWKMLPLFNVPRLSLLWLLFHHFNFRL</sequence>
<evidence type="ECO:0000313" key="2">
    <source>
        <dbReference type="EMBL" id="GAA0155486.1"/>
    </source>
</evidence>